<evidence type="ECO:0000256" key="5">
    <source>
        <dbReference type="ARBA" id="ARBA00022432"/>
    </source>
</evidence>
<dbReference type="Proteomes" id="UP000030066">
    <property type="component" value="Chromosome"/>
</dbReference>
<gene>
    <name evidence="15" type="primary">sdaA</name>
    <name evidence="15" type="ORF">MGM1_2560</name>
</gene>
<dbReference type="Pfam" id="PF03313">
    <property type="entry name" value="SDH_alpha"/>
    <property type="match status" value="1"/>
</dbReference>
<organism evidence="15 16">
    <name type="scientific">Candidatus Malacoplasma girerdii</name>
    <dbReference type="NCBI Taxonomy" id="1318617"/>
    <lineage>
        <taxon>Bacteria</taxon>
        <taxon>Bacillati</taxon>
        <taxon>Mycoplasmatota</taxon>
        <taxon>Mycoplasmoidales</taxon>
        <taxon>Mycoplasmoidaceae</taxon>
        <taxon>Malacoplasma</taxon>
    </lineage>
</organism>
<dbReference type="HOGENOM" id="CLU_022305_0_1_14"/>
<keyword evidence="7" id="KW-0479">Metal-binding</keyword>
<name>A0A097SSS1_9BACT</name>
<keyword evidence="9" id="KW-0411">Iron-sulfur</keyword>
<evidence type="ECO:0000256" key="9">
    <source>
        <dbReference type="ARBA" id="ARBA00023014"/>
    </source>
</evidence>
<dbReference type="KEGG" id="mgj:MGM1_2560"/>
<evidence type="ECO:0000256" key="7">
    <source>
        <dbReference type="ARBA" id="ARBA00022723"/>
    </source>
</evidence>
<keyword evidence="5" id="KW-0312">Gluconeogenesis</keyword>
<proteinExistence type="inferred from homology"/>
<dbReference type="STRING" id="1318617.MGM1_2560"/>
<dbReference type="GO" id="GO:0003941">
    <property type="term" value="F:L-serine ammonia-lyase activity"/>
    <property type="evidence" value="ECO:0007669"/>
    <property type="project" value="UniProtKB-EC"/>
</dbReference>
<sequence length="407" mass="44695">METLTEFYRIGRGPSSSHTIGPYRIIKEYLKLYPQTKNFKVHLYGSLALTGRGHKTDVALQEAAGEDRKIHIIWDIKKVVDHPNTMDVIGIDAEGKELPLMTGISVGGGAIEIVGAKHNHNLDVYPQKSFNEIREYCKCNKFSLVDYVKQFDPEGFKHLKEVYRVMCNSIAEGFKRRGLFNGPIKLSRKALDSLERIKQHNLPKDSIYYAMSYAYAVAEVNVEHGVVVTAPTLGSAGILPAVMYYCEHNLGLSEEKIIEGLAVAGVIGNCFKHNGVVAGASGGCQAEQGSACSMAAGAYAYLIGANIDEIETAAIIALEHHLGLTCDPILGHVYSPCIERNAQLAMRAILAGQHAILIAGTHEIFDLDDIIEVQVETGRDLKPSYCETGLGGLSKKWKQKYNWTGEQ</sequence>
<dbReference type="eggNOG" id="COG1760">
    <property type="taxonomic scope" value="Bacteria"/>
</dbReference>
<dbReference type="InterPro" id="IPR051318">
    <property type="entry name" value="Fe-S_L-Ser"/>
</dbReference>
<evidence type="ECO:0000256" key="6">
    <source>
        <dbReference type="ARBA" id="ARBA00022485"/>
    </source>
</evidence>
<evidence type="ECO:0000256" key="8">
    <source>
        <dbReference type="ARBA" id="ARBA00023004"/>
    </source>
</evidence>
<accession>A0A097SSS1</accession>
<keyword evidence="10" id="KW-0456">Lyase</keyword>
<evidence type="ECO:0000256" key="12">
    <source>
        <dbReference type="ARBA" id="ARBA00049406"/>
    </source>
</evidence>
<dbReference type="EC" id="4.3.1.17" evidence="4"/>
<dbReference type="GO" id="GO:0051539">
    <property type="term" value="F:4 iron, 4 sulfur cluster binding"/>
    <property type="evidence" value="ECO:0007669"/>
    <property type="project" value="UniProtKB-KW"/>
</dbReference>
<evidence type="ECO:0000256" key="4">
    <source>
        <dbReference type="ARBA" id="ARBA00012093"/>
    </source>
</evidence>
<dbReference type="InterPro" id="IPR005130">
    <property type="entry name" value="Ser_deHydtase-like_asu"/>
</dbReference>
<evidence type="ECO:0000259" key="13">
    <source>
        <dbReference type="Pfam" id="PF03313"/>
    </source>
</evidence>
<comment type="catalytic activity">
    <reaction evidence="12">
        <text>L-serine = pyruvate + NH4(+)</text>
        <dbReference type="Rhea" id="RHEA:19169"/>
        <dbReference type="ChEBI" id="CHEBI:15361"/>
        <dbReference type="ChEBI" id="CHEBI:28938"/>
        <dbReference type="ChEBI" id="CHEBI:33384"/>
        <dbReference type="EC" id="4.3.1.17"/>
    </reaction>
</comment>
<comment type="pathway">
    <text evidence="2">Carbohydrate biosynthesis; gluconeogenesis.</text>
</comment>
<feature type="domain" description="Serine dehydratase-like alpha subunit" evidence="13">
    <location>
        <begin position="156"/>
        <end position="393"/>
    </location>
</feature>
<dbReference type="SUPFAM" id="SSF143548">
    <property type="entry name" value="Serine metabolism enzymes domain"/>
    <property type="match status" value="1"/>
</dbReference>
<keyword evidence="16" id="KW-1185">Reference proteome</keyword>
<protein>
    <recommendedName>
        <fullName evidence="4">L-serine ammonia-lyase</fullName>
        <ecNumber evidence="4">4.3.1.17</ecNumber>
    </recommendedName>
    <alternativeName>
        <fullName evidence="11">L-serine deaminase</fullName>
    </alternativeName>
</protein>
<dbReference type="GO" id="GO:0046872">
    <property type="term" value="F:metal ion binding"/>
    <property type="evidence" value="ECO:0007669"/>
    <property type="project" value="UniProtKB-KW"/>
</dbReference>
<dbReference type="Gene3D" id="3.30.1330.90">
    <property type="entry name" value="D-3-phosphoglycerate dehydrogenase, domain 3"/>
    <property type="match status" value="1"/>
</dbReference>
<dbReference type="EMBL" id="CP007711">
    <property type="protein sequence ID" value="AIV03631.1"/>
    <property type="molecule type" value="Genomic_DNA"/>
</dbReference>
<evidence type="ECO:0000313" key="15">
    <source>
        <dbReference type="EMBL" id="AIV03631.1"/>
    </source>
</evidence>
<comment type="similarity">
    <text evidence="3">Belongs to the iron-sulfur dependent L-serine dehydratase family.</text>
</comment>
<evidence type="ECO:0000256" key="11">
    <source>
        <dbReference type="ARBA" id="ARBA00041766"/>
    </source>
</evidence>
<comment type="cofactor">
    <cofactor evidence="1">
        <name>[4Fe-4S] cluster</name>
        <dbReference type="ChEBI" id="CHEBI:49883"/>
    </cofactor>
</comment>
<evidence type="ECO:0000313" key="16">
    <source>
        <dbReference type="Proteomes" id="UP000030066"/>
    </source>
</evidence>
<evidence type="ECO:0000256" key="1">
    <source>
        <dbReference type="ARBA" id="ARBA00001966"/>
    </source>
</evidence>
<dbReference type="GO" id="GO:0006094">
    <property type="term" value="P:gluconeogenesis"/>
    <property type="evidence" value="ECO:0007669"/>
    <property type="project" value="UniProtKB-KW"/>
</dbReference>
<feature type="domain" description="Serine dehydratase beta chain" evidence="14">
    <location>
        <begin position="5"/>
        <end position="60"/>
    </location>
</feature>
<reference evidence="15 16" key="1">
    <citation type="journal article" date="2014" name="PLoS ONE">
        <title>An emerging Mycoplasma associated with trichomoniasis, vaginal infection and disease.</title>
        <authorList>
            <consortium name="Vaginal Microbiome Consortium"/>
            <person name="Fettweis J.M."/>
            <person name="Serrano M.G."/>
            <person name="Huang B."/>
            <person name="Brooks J.P."/>
            <person name="Glascock A.L."/>
            <person name="Sheth N.U."/>
            <person name="Strauss J.F.III."/>
            <person name="Jefferson K.K."/>
            <person name="Buck G.A."/>
        </authorList>
    </citation>
    <scope>NUCLEOTIDE SEQUENCE [LARGE SCALE GENOMIC DNA]</scope>
    <source>
        <strain evidence="15 16">VCU_M1</strain>
    </source>
</reference>
<keyword evidence="8" id="KW-0408">Iron</keyword>
<keyword evidence="6" id="KW-0004">4Fe-4S</keyword>
<evidence type="ECO:0000256" key="10">
    <source>
        <dbReference type="ARBA" id="ARBA00023239"/>
    </source>
</evidence>
<evidence type="ECO:0000259" key="14">
    <source>
        <dbReference type="Pfam" id="PF03315"/>
    </source>
</evidence>
<dbReference type="InterPro" id="IPR005131">
    <property type="entry name" value="Ser_deHydtase_bsu"/>
</dbReference>
<evidence type="ECO:0000256" key="3">
    <source>
        <dbReference type="ARBA" id="ARBA00008636"/>
    </source>
</evidence>
<dbReference type="PANTHER" id="PTHR30182:SF1">
    <property type="entry name" value="L-SERINE DEHYDRATASE 1"/>
    <property type="match status" value="1"/>
</dbReference>
<dbReference type="PANTHER" id="PTHR30182">
    <property type="entry name" value="L-SERINE DEHYDRATASE"/>
    <property type="match status" value="1"/>
</dbReference>
<dbReference type="Pfam" id="PF03315">
    <property type="entry name" value="SDH_beta"/>
    <property type="match status" value="1"/>
</dbReference>
<dbReference type="InterPro" id="IPR029009">
    <property type="entry name" value="ASB_dom_sf"/>
</dbReference>
<dbReference type="AlphaFoldDB" id="A0A097SSS1"/>
<evidence type="ECO:0000256" key="2">
    <source>
        <dbReference type="ARBA" id="ARBA00004742"/>
    </source>
</evidence>